<keyword evidence="3" id="KW-1185">Reference proteome</keyword>
<dbReference type="GO" id="GO:0006260">
    <property type="term" value="P:DNA replication"/>
    <property type="evidence" value="ECO:0007669"/>
    <property type="project" value="InterPro"/>
</dbReference>
<keyword evidence="1" id="KW-0235">DNA replication</keyword>
<dbReference type="GO" id="GO:0003689">
    <property type="term" value="F:DNA clamp loader activity"/>
    <property type="evidence" value="ECO:0007669"/>
    <property type="project" value="UniProtKB-UniRule"/>
</dbReference>
<keyword evidence="1" id="KW-0238">DNA-binding</keyword>
<evidence type="ECO:0000313" key="3">
    <source>
        <dbReference type="Proteomes" id="UP000832072"/>
    </source>
</evidence>
<dbReference type="Pfam" id="PF16790">
    <property type="entry name" value="Phage_clamp_A"/>
    <property type="match status" value="1"/>
</dbReference>
<organism evidence="2 3">
    <name type="scientific">Cronobacter phage LPCS28</name>
    <dbReference type="NCBI Taxonomy" id="2924885"/>
    <lineage>
        <taxon>Viruses</taxon>
        <taxon>Duplodnaviria</taxon>
        <taxon>Heunggongvirae</taxon>
        <taxon>Uroviricota</taxon>
        <taxon>Caudoviricetes</taxon>
        <taxon>Pantevenvirales</taxon>
        <taxon>Straboviridae</taxon>
        <taxon>Nanhuvirus</taxon>
        <taxon>Nanhuvirus LPCS28</taxon>
    </lineage>
</organism>
<dbReference type="Proteomes" id="UP000832072">
    <property type="component" value="Segment"/>
</dbReference>
<reference evidence="2 3" key="1">
    <citation type="submission" date="2022-02" db="EMBL/GenBank/DDBJ databases">
        <authorList>
            <person name="Tian F."/>
            <person name="Li J."/>
            <person name="Li F."/>
            <person name="Tong Y."/>
        </authorList>
    </citation>
    <scope>NUCLEOTIDE SEQUENCE [LARGE SCALE GENOMIC DNA]</scope>
</reference>
<dbReference type="Gene3D" id="6.10.250.1260">
    <property type="match status" value="1"/>
</dbReference>
<comment type="similarity">
    <text evidence="1">Belongs to the Tevenvirinae sliding-clamp-loader small subunit family.</text>
</comment>
<accession>A0AAE9K585</accession>
<sequence length="197" mass="23154">MSLAALLDEPELNEFQKAFYSGDVKEMKRLAETFKTPREQVIFQIIDEIMVGKRRMMVDEIAEYDQVLINNALSQHVDCMYHAEVMNSLIGSDRKEFISNQMHFDYLWASIRRAKRPRVKWAKGSTSEDKLIIACISELYDLSESKAIEYFREFDQEIISHIKHRSKAFASSEEFLKRKFNLPKNLLAEMQAMANKW</sequence>
<dbReference type="Gene3D" id="1.20.272.50">
    <property type="entry name" value="Bacteriophage clamp loader A subunit, A' domain"/>
    <property type="match status" value="1"/>
</dbReference>
<dbReference type="InterPro" id="IPR031868">
    <property type="entry name" value="Phage_clamp_gp62"/>
</dbReference>
<keyword evidence="1" id="KW-1194">Viral DNA replication</keyword>
<protein>
    <recommendedName>
        <fullName evidence="1">Sliding-clamp-loader small subunit</fullName>
    </recommendedName>
    <alternativeName>
        <fullName evidence="1">Clamp loader gp62 subunit</fullName>
    </alternativeName>
</protein>
<dbReference type="HAMAP" id="MF_04163">
    <property type="entry name" value="T4_Clamp_Loader_S"/>
    <property type="match status" value="1"/>
</dbReference>
<name>A0AAE9K585_9CAUD</name>
<comment type="subunit">
    <text evidence="1">The sliding-clamp-loader consists of 4 large subunits and 1 small subunit. Interacts with the sliding clamp; this interaction allows the sliding-clamp-loader to open the sliding clamp. Part of the replicase complex that includes the DNA polymerase, the polymerase clamp, the clamp loader complex, the single-stranded DNA binding protein, the primase, the helicase and the helicase assembly factor.</text>
</comment>
<evidence type="ECO:0000313" key="2">
    <source>
        <dbReference type="EMBL" id="UNY47017.1"/>
    </source>
</evidence>
<gene>
    <name evidence="2" type="ORF">EHEKIMEA_00135</name>
</gene>
<evidence type="ECO:0000256" key="1">
    <source>
        <dbReference type="HAMAP-Rule" id="MF_04163"/>
    </source>
</evidence>
<dbReference type="GO" id="GO:0003677">
    <property type="term" value="F:DNA binding"/>
    <property type="evidence" value="ECO:0007669"/>
    <property type="project" value="UniProtKB-UniRule"/>
</dbReference>
<proteinExistence type="inferred from homology"/>
<comment type="function">
    <text evidence="1">Forms the sliding-clamp-loader together with the small subunit. The clamp loader holds the clamp in an open conformation and places it onto the DNA.</text>
</comment>
<dbReference type="GO" id="GO:0039693">
    <property type="term" value="P:viral DNA genome replication"/>
    <property type="evidence" value="ECO:0007669"/>
    <property type="project" value="UniProtKB-UniRule"/>
</dbReference>
<dbReference type="EMBL" id="OM638103">
    <property type="protein sequence ID" value="UNY47017.1"/>
    <property type="molecule type" value="Genomic_DNA"/>
</dbReference>